<feature type="region of interest" description="Disordered" evidence="2">
    <location>
        <begin position="578"/>
        <end position="597"/>
    </location>
</feature>
<dbReference type="PANTHER" id="PTHR31973:SF187">
    <property type="entry name" value="MUTATOR TRANSPOSASE MUDRA PROTEIN"/>
    <property type="match status" value="1"/>
</dbReference>
<organism evidence="4 5">
    <name type="scientific">Lagenidium giganteum</name>
    <dbReference type="NCBI Taxonomy" id="4803"/>
    <lineage>
        <taxon>Eukaryota</taxon>
        <taxon>Sar</taxon>
        <taxon>Stramenopiles</taxon>
        <taxon>Oomycota</taxon>
        <taxon>Peronosporomycetes</taxon>
        <taxon>Pythiales</taxon>
        <taxon>Pythiaceae</taxon>
    </lineage>
</organism>
<dbReference type="EMBL" id="DAKRPA010000144">
    <property type="protein sequence ID" value="DAZ97162.1"/>
    <property type="molecule type" value="Genomic_DNA"/>
</dbReference>
<keyword evidence="1" id="KW-0479">Metal-binding</keyword>
<dbReference type="PANTHER" id="PTHR31973">
    <property type="entry name" value="POLYPROTEIN, PUTATIVE-RELATED"/>
    <property type="match status" value="1"/>
</dbReference>
<comment type="caution">
    <text evidence="4">The sequence shown here is derived from an EMBL/GenBank/DDBJ whole genome shotgun (WGS) entry which is preliminary data.</text>
</comment>
<reference evidence="4" key="2">
    <citation type="journal article" date="2023" name="Microbiol Resour">
        <title>Decontamination and Annotation of the Draft Genome Sequence of the Oomycete Lagenidium giganteum ARSEF 373.</title>
        <authorList>
            <person name="Morgan W.R."/>
            <person name="Tartar A."/>
        </authorList>
    </citation>
    <scope>NUCLEOTIDE SEQUENCE</scope>
    <source>
        <strain evidence="4">ARSEF 373</strain>
    </source>
</reference>
<keyword evidence="1" id="KW-0862">Zinc</keyword>
<evidence type="ECO:0000313" key="4">
    <source>
        <dbReference type="EMBL" id="DAZ97162.1"/>
    </source>
</evidence>
<reference evidence="4" key="1">
    <citation type="submission" date="2022-11" db="EMBL/GenBank/DDBJ databases">
        <authorList>
            <person name="Morgan W.R."/>
            <person name="Tartar A."/>
        </authorList>
    </citation>
    <scope>NUCLEOTIDE SEQUENCE</scope>
    <source>
        <strain evidence="4">ARSEF 373</strain>
    </source>
</reference>
<evidence type="ECO:0000259" key="3">
    <source>
        <dbReference type="PROSITE" id="PS50966"/>
    </source>
</evidence>
<dbReference type="AlphaFoldDB" id="A0AAV2YQ85"/>
<name>A0AAV2YQ85_9STRA</name>
<protein>
    <recommendedName>
        <fullName evidence="3">SWIM-type domain-containing protein</fullName>
    </recommendedName>
</protein>
<dbReference type="Proteomes" id="UP001146120">
    <property type="component" value="Unassembled WGS sequence"/>
</dbReference>
<dbReference type="InterPro" id="IPR007527">
    <property type="entry name" value="Znf_SWIM"/>
</dbReference>
<evidence type="ECO:0000313" key="5">
    <source>
        <dbReference type="Proteomes" id="UP001146120"/>
    </source>
</evidence>
<keyword evidence="5" id="KW-1185">Reference proteome</keyword>
<feature type="domain" description="SWIM-type" evidence="3">
    <location>
        <begin position="432"/>
        <end position="464"/>
    </location>
</feature>
<accession>A0AAV2YQ85</accession>
<evidence type="ECO:0000256" key="1">
    <source>
        <dbReference type="PROSITE-ProRule" id="PRU00325"/>
    </source>
</evidence>
<evidence type="ECO:0000256" key="2">
    <source>
        <dbReference type="SAM" id="MobiDB-lite"/>
    </source>
</evidence>
<proteinExistence type="predicted"/>
<keyword evidence="1" id="KW-0863">Zinc-finger</keyword>
<dbReference type="GO" id="GO:0008270">
    <property type="term" value="F:zinc ion binding"/>
    <property type="evidence" value="ECO:0007669"/>
    <property type="project" value="UniProtKB-KW"/>
</dbReference>
<dbReference type="PROSITE" id="PS50966">
    <property type="entry name" value="ZF_SWIM"/>
    <property type="match status" value="1"/>
</dbReference>
<gene>
    <name evidence="4" type="ORF">N0F65_004012</name>
</gene>
<sequence>MLDNKTSGGSNFTYRCKSPTPCSFYVTVVRSRSAKRKDFLISSMNLAHEGCTGSEKATLRQAADSAEARKAILENPNITAVKLQSILKDVDGVDIPVRMCHRVRENLLKELDERYAKSYGVLKALLTAFQQLNPSSFADFEVNDEGEFLRAFLLAPYAKTLQNLGPNVMGIDSVDYKCKGYKGKLLVLVTTDGNNETVMLALALSPATRDDNYAWFFRCCQQGGLTMHNVPLFCDPRTSLAHSLLYADPTLEGHVVLVYSVKHMIEDMAARFGSYFGPEQQAFIWRAQDADTKEQFDYNMQRLRLAFPQAAMYLDAVTPEKWAKYTFVRRFPLYGWKTTNFGDTDDATVTAMLDMAPLEVFRTWMEKMMKFLFIKKDEVGACRDRGLQVTPFAQNTFATEAAHMCHHDVLPSDPMNGVAYVSDSRSLESIKRRVCIREHSCSCVFMDQHGIPCRHFQAALNFFNASNRMKNTMWNVQDAFHRHYRTDAIHNMLLMLPAVELPLEEHLITSIANAPPSVQIPRPPQSHAQQQLTMMTPLTPMTPMAITDASDMARDLPLALEETSAGVAATLPAATKKRKVEDANNGSGLTAAQPEHARKCGRCHEYGHNRRTCSKA</sequence>